<reference evidence="4" key="1">
    <citation type="submission" date="2021-05" db="EMBL/GenBank/DDBJ databases">
        <title>The genome of the haptophyte Pavlova lutheri (Diacronema luteri, Pavlovales) - a model for lipid biosynthesis in eukaryotic algae.</title>
        <authorList>
            <person name="Hulatt C.J."/>
            <person name="Posewitz M.C."/>
        </authorList>
    </citation>
    <scope>NUCLEOTIDE SEQUENCE</scope>
    <source>
        <strain evidence="4">NIVA-4/92</strain>
    </source>
</reference>
<proteinExistence type="predicted"/>
<name>A0A8J6CG90_DIALT</name>
<feature type="signal peptide" evidence="3">
    <location>
        <begin position="1"/>
        <end position="22"/>
    </location>
</feature>
<dbReference type="EMBL" id="JAGTXO010000003">
    <property type="protein sequence ID" value="KAG8468830.1"/>
    <property type="molecule type" value="Genomic_DNA"/>
</dbReference>
<feature type="chain" id="PRO_5035293410" evidence="3">
    <location>
        <begin position="23"/>
        <end position="402"/>
    </location>
</feature>
<evidence type="ECO:0000256" key="2">
    <source>
        <dbReference type="SAM" id="Phobius"/>
    </source>
</evidence>
<evidence type="ECO:0000313" key="5">
    <source>
        <dbReference type="Proteomes" id="UP000751190"/>
    </source>
</evidence>
<dbReference type="AlphaFoldDB" id="A0A8J6CG90"/>
<feature type="transmembrane region" description="Helical" evidence="2">
    <location>
        <begin position="330"/>
        <end position="353"/>
    </location>
</feature>
<feature type="compositionally biased region" description="Basic and acidic residues" evidence="1">
    <location>
        <begin position="391"/>
        <end position="402"/>
    </location>
</feature>
<sequence>MVPCLNLGFLAVILCTLASVGGQPGWAQFVPKGVLGKDVTAQPLINLSSVRPEHASGAWHGVPVNVRFHVADAFKGGFIASVQVAPWVPGALLTLNYTFSDVKVQRIWNGDLLDAVDGTEPDAFALMVGRAQPLFAVRLHNASRVSGPGQLDDAVSFMASGTAQPPGIFIGCRGLPVLSLAVGRRTAAGYRATVTVRPWSVGDLIEIDLRRSRGVTISGVRGADAVRRRGARFVVRLAAGAAPLTIDGDVPTTSSFELCANGPLDEAVLSRLELPLQPAAADGAAAVAAQQPPEPTSLPDELPLLAATADGASTQPFAKRAARKQFSSVAAVRSALLLGSAVTLILLGAAAAITSQGQRCGQLVRERTTRRADEDPLLRRMKVGGPCEQGAPREHLHAHTRC</sequence>
<gene>
    <name evidence="4" type="ORF">KFE25_007348</name>
</gene>
<dbReference type="Proteomes" id="UP000751190">
    <property type="component" value="Unassembled WGS sequence"/>
</dbReference>
<keyword evidence="3" id="KW-0732">Signal</keyword>
<accession>A0A8J6CG90</accession>
<comment type="caution">
    <text evidence="4">The sequence shown here is derived from an EMBL/GenBank/DDBJ whole genome shotgun (WGS) entry which is preliminary data.</text>
</comment>
<evidence type="ECO:0000256" key="3">
    <source>
        <dbReference type="SAM" id="SignalP"/>
    </source>
</evidence>
<keyword evidence="2" id="KW-0812">Transmembrane</keyword>
<keyword evidence="2" id="KW-0472">Membrane</keyword>
<evidence type="ECO:0000313" key="4">
    <source>
        <dbReference type="EMBL" id="KAG8468830.1"/>
    </source>
</evidence>
<protein>
    <submittedName>
        <fullName evidence="4">Uncharacterized protein</fullName>
    </submittedName>
</protein>
<keyword evidence="5" id="KW-1185">Reference proteome</keyword>
<evidence type="ECO:0000256" key="1">
    <source>
        <dbReference type="SAM" id="MobiDB-lite"/>
    </source>
</evidence>
<organism evidence="4 5">
    <name type="scientific">Diacronema lutheri</name>
    <name type="common">Unicellular marine alga</name>
    <name type="synonym">Monochrysis lutheri</name>
    <dbReference type="NCBI Taxonomy" id="2081491"/>
    <lineage>
        <taxon>Eukaryota</taxon>
        <taxon>Haptista</taxon>
        <taxon>Haptophyta</taxon>
        <taxon>Pavlovophyceae</taxon>
        <taxon>Pavlovales</taxon>
        <taxon>Pavlovaceae</taxon>
        <taxon>Diacronema</taxon>
    </lineage>
</organism>
<keyword evidence="2" id="KW-1133">Transmembrane helix</keyword>
<feature type="region of interest" description="Disordered" evidence="1">
    <location>
        <begin position="382"/>
        <end position="402"/>
    </location>
</feature>